<reference evidence="1 2" key="1">
    <citation type="submission" date="2020-04" db="EMBL/GenBank/DDBJ databases">
        <title>Molecular characterization of pseudomonads from Agaricus bisporus reveal novel blotch 2 pathogens in Western Europe.</title>
        <authorList>
            <person name="Taparia T."/>
            <person name="Krijger M."/>
            <person name="Haynes E."/>
            <person name="Elpinstone J.G."/>
            <person name="Noble R."/>
            <person name="Van Der Wolf J."/>
        </authorList>
    </citation>
    <scope>NUCLEOTIDE SEQUENCE [LARGE SCALE GENOMIC DNA]</scope>
    <source>
        <strain evidence="1 2">IPO3765</strain>
    </source>
</reference>
<accession>A0A7Y8GB47</accession>
<dbReference type="AlphaFoldDB" id="A0A7Y8GB47"/>
<dbReference type="Proteomes" id="UP000561369">
    <property type="component" value="Unassembled WGS sequence"/>
</dbReference>
<proteinExistence type="predicted"/>
<comment type="caution">
    <text evidence="1">The sequence shown here is derived from an EMBL/GenBank/DDBJ whole genome shotgun (WGS) entry which is preliminary data.</text>
</comment>
<dbReference type="EMBL" id="JACAQV010000006">
    <property type="protein sequence ID" value="NWF07157.1"/>
    <property type="molecule type" value="Genomic_DNA"/>
</dbReference>
<gene>
    <name evidence="1" type="ORF">HX810_05690</name>
</gene>
<protein>
    <recommendedName>
        <fullName evidence="3">DUF4145 domain-containing protein</fullName>
    </recommendedName>
</protein>
<evidence type="ECO:0008006" key="3">
    <source>
        <dbReference type="Google" id="ProtNLM"/>
    </source>
</evidence>
<organism evidence="1 2">
    <name type="scientific">Pseudomonas salomonii</name>
    <dbReference type="NCBI Taxonomy" id="191391"/>
    <lineage>
        <taxon>Bacteria</taxon>
        <taxon>Pseudomonadati</taxon>
        <taxon>Pseudomonadota</taxon>
        <taxon>Gammaproteobacteria</taxon>
        <taxon>Pseudomonadales</taxon>
        <taxon>Pseudomonadaceae</taxon>
        <taxon>Pseudomonas</taxon>
    </lineage>
</organism>
<evidence type="ECO:0000313" key="1">
    <source>
        <dbReference type="EMBL" id="NWF07157.1"/>
    </source>
</evidence>
<sequence>MDGLTFIVEIAKAVAWPAAAVLLGSLFRKHLADLSKALTKGKFGSLEFEFARRVADVAASVPDLPSSSVSLTTIGHAAVNPRGAILEAWLAVEEQAITLALSRNLMQPTARRYPLGAIQGIAKSGLLSSNHVLALSELQQLRNRATHDPDFSPDPDAVVSYVQLANDLTNELRKLTPPGSDV</sequence>
<dbReference type="RefSeq" id="WP_157788682.1">
    <property type="nucleotide sequence ID" value="NZ_JACAQV010000006.1"/>
</dbReference>
<name>A0A7Y8GB47_9PSED</name>
<evidence type="ECO:0000313" key="2">
    <source>
        <dbReference type="Proteomes" id="UP000561369"/>
    </source>
</evidence>